<feature type="domain" description="AB hydrolase-1" evidence="1">
    <location>
        <begin position="7"/>
        <end position="254"/>
    </location>
</feature>
<dbReference type="GO" id="GO:0003824">
    <property type="term" value="F:catalytic activity"/>
    <property type="evidence" value="ECO:0007669"/>
    <property type="project" value="UniProtKB-ARBA"/>
</dbReference>
<keyword evidence="3" id="KW-1185">Reference proteome</keyword>
<evidence type="ECO:0000313" key="3">
    <source>
        <dbReference type="Proteomes" id="UP000530424"/>
    </source>
</evidence>
<protein>
    <submittedName>
        <fullName evidence="2">Pimeloyl-ACP methyl ester carboxylesterase</fullName>
    </submittedName>
</protein>
<gene>
    <name evidence="2" type="ORF">HNR19_003887</name>
</gene>
<sequence>MPRSTIMFVHGLWLSAQSWRPWQDHFEQNGWATLAPGYPGEAATIEETRANPDAQAGHGIDDLVSHYCDAARAVDGPVIAIGHSFGGLVAEKMLGENAVAAAIAIDPAPIKGVKPLPFAQLRSAFPVLGNPTNKSKAQALTAKQFRYAFGNALTPEESDALWEQWNIPSPGRPLFEAASANLKRNSPAKVATDNADRGPLLIMSGTADHTVPDKVTRAAYTLYAHSEASTELQQFEGRGHSLTIDHGWKEVADACLLWLDSKGLAG</sequence>
<dbReference type="RefSeq" id="WP_179669465.1">
    <property type="nucleotide sequence ID" value="NZ_JACCFP010000001.1"/>
</dbReference>
<reference evidence="2 3" key="1">
    <citation type="submission" date="2020-07" db="EMBL/GenBank/DDBJ databases">
        <title>Sequencing the genomes of 1000 actinobacteria strains.</title>
        <authorList>
            <person name="Klenk H.-P."/>
        </authorList>
    </citation>
    <scope>NUCLEOTIDE SEQUENCE [LARGE SCALE GENOMIC DNA]</scope>
    <source>
        <strain evidence="2 3">DSM 103833</strain>
    </source>
</reference>
<evidence type="ECO:0000313" key="2">
    <source>
        <dbReference type="EMBL" id="NYJ03189.1"/>
    </source>
</evidence>
<accession>A0A853C7I4</accession>
<dbReference type="Proteomes" id="UP000530424">
    <property type="component" value="Unassembled WGS sequence"/>
</dbReference>
<name>A0A853C7I4_9ACTN</name>
<organism evidence="2 3">
    <name type="scientific">Nocardioides thalensis</name>
    <dbReference type="NCBI Taxonomy" id="1914755"/>
    <lineage>
        <taxon>Bacteria</taxon>
        <taxon>Bacillati</taxon>
        <taxon>Actinomycetota</taxon>
        <taxon>Actinomycetes</taxon>
        <taxon>Propionibacteriales</taxon>
        <taxon>Nocardioidaceae</taxon>
        <taxon>Nocardioides</taxon>
    </lineage>
</organism>
<dbReference type="SUPFAM" id="SSF53474">
    <property type="entry name" value="alpha/beta-Hydrolases"/>
    <property type="match status" value="1"/>
</dbReference>
<dbReference type="InterPro" id="IPR029058">
    <property type="entry name" value="AB_hydrolase_fold"/>
</dbReference>
<dbReference type="EMBL" id="JACCFP010000001">
    <property type="protein sequence ID" value="NYJ03189.1"/>
    <property type="molecule type" value="Genomic_DNA"/>
</dbReference>
<dbReference type="InterPro" id="IPR050228">
    <property type="entry name" value="Carboxylesterase_BioH"/>
</dbReference>
<comment type="caution">
    <text evidence="2">The sequence shown here is derived from an EMBL/GenBank/DDBJ whole genome shotgun (WGS) entry which is preliminary data.</text>
</comment>
<dbReference type="Pfam" id="PF12697">
    <property type="entry name" value="Abhydrolase_6"/>
    <property type="match status" value="1"/>
</dbReference>
<proteinExistence type="predicted"/>
<dbReference type="PANTHER" id="PTHR43194">
    <property type="entry name" value="HYDROLASE ALPHA/BETA FOLD FAMILY"/>
    <property type="match status" value="1"/>
</dbReference>
<dbReference type="Gene3D" id="3.40.50.1820">
    <property type="entry name" value="alpha/beta hydrolase"/>
    <property type="match status" value="1"/>
</dbReference>
<evidence type="ECO:0000259" key="1">
    <source>
        <dbReference type="Pfam" id="PF12697"/>
    </source>
</evidence>
<dbReference type="AlphaFoldDB" id="A0A853C7I4"/>
<dbReference type="PANTHER" id="PTHR43194:SF2">
    <property type="entry name" value="PEROXISOMAL MEMBRANE PROTEIN LPX1"/>
    <property type="match status" value="1"/>
</dbReference>
<dbReference type="InterPro" id="IPR000073">
    <property type="entry name" value="AB_hydrolase_1"/>
</dbReference>